<dbReference type="Proteomes" id="UP000256709">
    <property type="component" value="Unassembled WGS sequence"/>
</dbReference>
<sequence>MISDCVATATSDFTVNDNGLLAVYAVCPVHLAAIRNGTMFAAPADPTRGFIGLRDDNDTRGPL</sequence>
<reference evidence="1 2" key="1">
    <citation type="submission" date="2017-04" db="EMBL/GenBank/DDBJ databases">
        <title>Comparative genome analysis of Subtercola boreus.</title>
        <authorList>
            <person name="Cho Y.-J."/>
            <person name="Cho A."/>
            <person name="Kim O.-S."/>
            <person name="Lee J.-I."/>
        </authorList>
    </citation>
    <scope>NUCLEOTIDE SEQUENCE [LARGE SCALE GENOMIC DNA]</scope>
    <source>
        <strain evidence="1 2">P27444</strain>
    </source>
</reference>
<organism evidence="1 2">
    <name type="scientific">Subtercola boreus</name>
    <dbReference type="NCBI Taxonomy" id="120213"/>
    <lineage>
        <taxon>Bacteria</taxon>
        <taxon>Bacillati</taxon>
        <taxon>Actinomycetota</taxon>
        <taxon>Actinomycetes</taxon>
        <taxon>Micrococcales</taxon>
        <taxon>Microbacteriaceae</taxon>
        <taxon>Subtercola</taxon>
    </lineage>
</organism>
<accession>A0A3E0VAY2</accession>
<proteinExistence type="predicted"/>
<protein>
    <submittedName>
        <fullName evidence="1">Uncharacterized protein</fullName>
    </submittedName>
</protein>
<dbReference type="EMBL" id="NBXA01000037">
    <property type="protein sequence ID" value="RFA06891.1"/>
    <property type="molecule type" value="Genomic_DNA"/>
</dbReference>
<dbReference type="AlphaFoldDB" id="A0A3E0VAY2"/>
<evidence type="ECO:0000313" key="2">
    <source>
        <dbReference type="Proteomes" id="UP000256709"/>
    </source>
</evidence>
<comment type="caution">
    <text evidence="1">The sequence shown here is derived from an EMBL/GenBank/DDBJ whole genome shotgun (WGS) entry which is preliminary data.</text>
</comment>
<gene>
    <name evidence="1" type="ORF">B7R21_17905</name>
</gene>
<name>A0A3E0VAY2_9MICO</name>
<evidence type="ECO:0000313" key="1">
    <source>
        <dbReference type="EMBL" id="RFA06891.1"/>
    </source>
</evidence>